<sequence>MSTSFPEIPVTAPAIIRQVGSGAYTRGQRYMREGNVIRYTYDEQARVLEGQVAGSGSAPYTARVAFPAEVAAGSYAFSATCSCPVAHNCKHAVALMLTAIDRTAKAKRAMTASSSTWKTTASTDEKVQEILEMADTVGLQRAADLLREHRGEQVSAGTEEQADAGERVGQSLPAWRRFLAHSLAARPSYDSRNHRVTGALDLRLMVPGKYGWTKNIGAPRVSLEARPLMMGARSKWIKGGLSWEKFSGSAAGSAGTCLLPEHAAWFNEFYAVIRGSQSIYSSHRDWASISNVDSSLLWQMLESATEVGLSILLDGKETGLTIASAPQVELALEPVPERGSSADALRLTPLLRWGAYTLPASFTHKLGNNRQGFIALGGAAQETYVKAASAARWDSTLPSALAQAEDVAPADRPSWLTANSELVLIPLAEPLDAVAESLISGEPVTVPAADVPAFFADYYPALTRALPISTSSEELELPAVRMPTLVLSIAFDEPGPPFTAHTAWHWEYPVNPTGDDSDFLRLDALGYPGEDRADVRDTAHEYRVLKEVKKIRPGVPFTRHYTENWGTRTLLETYVPDYEQIEGVRVDIRGPKPEFRELDEAPEIIVTVDDTRRRDWFGLGVAIKAGDWHVAFSEVVAALAKGQTHLLLGNGQYFALDRPEFMKLQELLREAAQLTDKTGPLEINRHQVGLWEELEELAAETQAVATWDEQVSALLNLDGHSPAEVPAGLQATLRPYQVEGYQWLAFLWEHGLGGVLADDMGLGKTLQTIALFLHAQEQRQDAAGQLGGAEAGAGASAPFLVVAPTSVVPNWVREIKRFAPSLRVVGVEESVRKSKQRLADTVALADVVVTSYALFRIDEEHYFDLGSQQPFEGLVLDEAQFVKNAKTKAHQAARDLPARVKIAVTGTPMENNLMELWSMFSIAAPGLFPSARVFKDVYATPIESGEETKALGRLRRRIRPLMKRRTKELVAADLPEKTDMRIDVPLAPAHRRAYDTHLQRERQKILGLLEDIDKNRFTIFQSLTTLRCLALDATLIDAERYAGVESSKLDYLEQNLPEIIHDGHRALIFSQFTGYLKKVAGRLSDMGIPFLYLDGATHNRGELLEEFESGTAPVFLISLKAGGFGLNLTSADYCFIMDPWWNPAAEQQAVDRVHRIGQTKNVMVYRLVSAGTIEEKVMELKESKAALFDAVVDEGAFFASQLTAAQIRDLLAAPEPDTGQGTVSEKTGD</sequence>
<keyword evidence="1" id="KW-0378">Hydrolase</keyword>
<keyword evidence="2" id="KW-0862">Zinc</keyword>
<dbReference type="GO" id="GO:0008270">
    <property type="term" value="F:zinc ion binding"/>
    <property type="evidence" value="ECO:0007669"/>
    <property type="project" value="UniProtKB-KW"/>
</dbReference>
<protein>
    <submittedName>
        <fullName evidence="6">Helicase SNF2</fullName>
    </submittedName>
</protein>
<dbReference type="Pfam" id="PF00271">
    <property type="entry name" value="Helicase_C"/>
    <property type="match status" value="1"/>
</dbReference>
<dbReference type="InterPro" id="IPR049730">
    <property type="entry name" value="SNF2/RAD54-like_C"/>
</dbReference>
<dbReference type="InterPro" id="IPR027417">
    <property type="entry name" value="P-loop_NTPase"/>
</dbReference>
<evidence type="ECO:0000256" key="1">
    <source>
        <dbReference type="ARBA" id="ARBA00022801"/>
    </source>
</evidence>
<keyword evidence="6" id="KW-0547">Nucleotide-binding</keyword>
<dbReference type="Proteomes" id="UP000297951">
    <property type="component" value="Unassembled WGS sequence"/>
</dbReference>
<reference evidence="6 7" key="1">
    <citation type="submission" date="2019-03" db="EMBL/GenBank/DDBJ databases">
        <title>Diversity of the mouse oral microbiome.</title>
        <authorList>
            <person name="Joseph S."/>
            <person name="Aduse-Opoku J."/>
            <person name="Curtis M."/>
            <person name="Wade W."/>
            <person name="Hashim A."/>
        </authorList>
    </citation>
    <scope>NUCLEOTIDE SEQUENCE [LARGE SCALE GENOMIC DNA]</scope>
    <source>
        <strain evidence="7">irhom_31</strain>
    </source>
</reference>
<dbReference type="Pfam" id="PF00176">
    <property type="entry name" value="SNF2-rel_dom"/>
    <property type="match status" value="1"/>
</dbReference>
<dbReference type="OrthoDB" id="9760715at2"/>
<dbReference type="InterPro" id="IPR001650">
    <property type="entry name" value="Helicase_C-like"/>
</dbReference>
<evidence type="ECO:0000313" key="6">
    <source>
        <dbReference type="EMBL" id="TFU23995.1"/>
    </source>
</evidence>
<dbReference type="Gene3D" id="3.40.50.300">
    <property type="entry name" value="P-loop containing nucleotide triphosphate hydrolases"/>
    <property type="match status" value="1"/>
</dbReference>
<dbReference type="STRING" id="85336.A7979_11190"/>
<keyword evidence="6" id="KW-0347">Helicase</keyword>
<name>A0A4Y9F6B5_9MICC</name>
<dbReference type="PROSITE" id="PS51194">
    <property type="entry name" value="HELICASE_CTER"/>
    <property type="match status" value="1"/>
</dbReference>
<dbReference type="InterPro" id="IPR007527">
    <property type="entry name" value="Znf_SWIM"/>
</dbReference>
<dbReference type="CDD" id="cd18793">
    <property type="entry name" value="SF2_C_SNF"/>
    <property type="match status" value="1"/>
</dbReference>
<organism evidence="6 7">
    <name type="scientific">Rothia nasimurium</name>
    <dbReference type="NCBI Taxonomy" id="85336"/>
    <lineage>
        <taxon>Bacteria</taxon>
        <taxon>Bacillati</taxon>
        <taxon>Actinomycetota</taxon>
        <taxon>Actinomycetes</taxon>
        <taxon>Micrococcales</taxon>
        <taxon>Micrococcaceae</taxon>
        <taxon>Rothia</taxon>
    </lineage>
</organism>
<dbReference type="Gene3D" id="3.40.50.10810">
    <property type="entry name" value="Tandem AAA-ATPase domain"/>
    <property type="match status" value="1"/>
</dbReference>
<evidence type="ECO:0000259" key="4">
    <source>
        <dbReference type="PROSITE" id="PS51192"/>
    </source>
</evidence>
<feature type="domain" description="SWIM-type" evidence="3">
    <location>
        <begin position="66"/>
        <end position="100"/>
    </location>
</feature>
<dbReference type="GO" id="GO:0005524">
    <property type="term" value="F:ATP binding"/>
    <property type="evidence" value="ECO:0007669"/>
    <property type="project" value="InterPro"/>
</dbReference>
<feature type="domain" description="Helicase ATP-binding" evidence="4">
    <location>
        <begin position="745"/>
        <end position="926"/>
    </location>
</feature>
<dbReference type="PROSITE" id="PS51192">
    <property type="entry name" value="HELICASE_ATP_BIND_1"/>
    <property type="match status" value="1"/>
</dbReference>
<dbReference type="InterPro" id="IPR014001">
    <property type="entry name" value="Helicase_ATP-bd"/>
</dbReference>
<proteinExistence type="predicted"/>
<dbReference type="SMART" id="SM00490">
    <property type="entry name" value="HELICc"/>
    <property type="match status" value="1"/>
</dbReference>
<dbReference type="InterPro" id="IPR000330">
    <property type="entry name" value="SNF2_N"/>
</dbReference>
<dbReference type="GO" id="GO:0004386">
    <property type="term" value="F:helicase activity"/>
    <property type="evidence" value="ECO:0007669"/>
    <property type="project" value="UniProtKB-KW"/>
</dbReference>
<evidence type="ECO:0000256" key="2">
    <source>
        <dbReference type="PROSITE-ProRule" id="PRU00325"/>
    </source>
</evidence>
<feature type="domain" description="Helicase C-terminal" evidence="5">
    <location>
        <begin position="1051"/>
        <end position="1211"/>
    </location>
</feature>
<keyword evidence="2" id="KW-0863">Zinc-finger</keyword>
<evidence type="ECO:0000259" key="5">
    <source>
        <dbReference type="PROSITE" id="PS51194"/>
    </source>
</evidence>
<keyword evidence="2" id="KW-0479">Metal-binding</keyword>
<dbReference type="InterPro" id="IPR038718">
    <property type="entry name" value="SNF2-like_sf"/>
</dbReference>
<dbReference type="EMBL" id="SPQC01000003">
    <property type="protein sequence ID" value="TFU23995.1"/>
    <property type="molecule type" value="Genomic_DNA"/>
</dbReference>
<dbReference type="CDD" id="cd18012">
    <property type="entry name" value="DEXQc_arch_SWI2_SNF2"/>
    <property type="match status" value="1"/>
</dbReference>
<comment type="caution">
    <text evidence="6">The sequence shown here is derived from an EMBL/GenBank/DDBJ whole genome shotgun (WGS) entry which is preliminary data.</text>
</comment>
<keyword evidence="6" id="KW-0067">ATP-binding</keyword>
<dbReference type="PANTHER" id="PTHR10799">
    <property type="entry name" value="SNF2/RAD54 HELICASE FAMILY"/>
    <property type="match status" value="1"/>
</dbReference>
<dbReference type="SMART" id="SM00487">
    <property type="entry name" value="DEXDc"/>
    <property type="match status" value="1"/>
</dbReference>
<dbReference type="PROSITE" id="PS50966">
    <property type="entry name" value="ZF_SWIM"/>
    <property type="match status" value="1"/>
</dbReference>
<evidence type="ECO:0000259" key="3">
    <source>
        <dbReference type="PROSITE" id="PS50966"/>
    </source>
</evidence>
<dbReference type="RefSeq" id="WP_135011186.1">
    <property type="nucleotide sequence ID" value="NZ_JADGLK010000003.1"/>
</dbReference>
<accession>A0A4Y9F6B5</accession>
<dbReference type="AlphaFoldDB" id="A0A4Y9F6B5"/>
<dbReference type="SUPFAM" id="SSF52540">
    <property type="entry name" value="P-loop containing nucleoside triphosphate hydrolases"/>
    <property type="match status" value="2"/>
</dbReference>
<gene>
    <name evidence="6" type="ORF">E4U03_01275</name>
</gene>
<dbReference type="GO" id="GO:0016787">
    <property type="term" value="F:hydrolase activity"/>
    <property type="evidence" value="ECO:0007669"/>
    <property type="project" value="UniProtKB-KW"/>
</dbReference>
<evidence type="ECO:0000313" key="7">
    <source>
        <dbReference type="Proteomes" id="UP000297951"/>
    </source>
</evidence>